<keyword evidence="7" id="KW-1185">Reference proteome</keyword>
<dbReference type="PANTHER" id="PTHR44846">
    <property type="entry name" value="MANNOSYL-D-GLYCERATE TRANSPORT/METABOLISM SYSTEM REPRESSOR MNGR-RELATED"/>
    <property type="match status" value="1"/>
</dbReference>
<dbReference type="PRINTS" id="PR00035">
    <property type="entry name" value="HTHGNTR"/>
</dbReference>
<keyword evidence="2" id="KW-0238">DNA-binding</keyword>
<dbReference type="InterPro" id="IPR036388">
    <property type="entry name" value="WH-like_DNA-bd_sf"/>
</dbReference>
<sequence length="287" mass="31378">MTATAGGGRRVGSARLVGVSSVPVEPPTVSPPTAPATLAATRDGVPERGELPKYFQVKQKIDAVLDELGQGATLPTEREFAERFGVSRMTVRQAIRELRLEGRVQRSGRATVTAGPKLVQPLLLASYTEGVRRQGRRPGRQLVVFERLAADTTLAAGLRIEVGEPVFHLERLLLADEERVGLESTYLSVERFPDLTAEFDPSTSLYAYLRTTGVALVDADERIETVLASPREVQLIGTSPALPMLLMNRVTRDHDGRPVECVRSLFRGDRFSFTAHLRAEGPSSPRP</sequence>
<dbReference type="GO" id="GO:0003700">
    <property type="term" value="F:DNA-binding transcription factor activity"/>
    <property type="evidence" value="ECO:0007669"/>
    <property type="project" value="InterPro"/>
</dbReference>
<dbReference type="GO" id="GO:0045892">
    <property type="term" value="P:negative regulation of DNA-templated transcription"/>
    <property type="evidence" value="ECO:0007669"/>
    <property type="project" value="TreeGrafter"/>
</dbReference>
<evidence type="ECO:0000256" key="3">
    <source>
        <dbReference type="ARBA" id="ARBA00023163"/>
    </source>
</evidence>
<dbReference type="GO" id="GO:0003677">
    <property type="term" value="F:DNA binding"/>
    <property type="evidence" value="ECO:0007669"/>
    <property type="project" value="UniProtKB-KW"/>
</dbReference>
<dbReference type="InterPro" id="IPR050679">
    <property type="entry name" value="Bact_HTH_transcr_reg"/>
</dbReference>
<dbReference type="PROSITE" id="PS50949">
    <property type="entry name" value="HTH_GNTR"/>
    <property type="match status" value="1"/>
</dbReference>
<gene>
    <name evidence="6" type="ORF">GCM10010339_66440</name>
</gene>
<dbReference type="InterPro" id="IPR028978">
    <property type="entry name" value="Chorismate_lyase_/UTRA_dom_sf"/>
</dbReference>
<feature type="compositionally biased region" description="Gly residues" evidence="4">
    <location>
        <begin position="1"/>
        <end position="10"/>
    </location>
</feature>
<dbReference type="EMBL" id="BMVG01000023">
    <property type="protein sequence ID" value="GHE10402.1"/>
    <property type="molecule type" value="Genomic_DNA"/>
</dbReference>
<dbReference type="InterPro" id="IPR011663">
    <property type="entry name" value="UTRA"/>
</dbReference>
<dbReference type="Pfam" id="PF00392">
    <property type="entry name" value="GntR"/>
    <property type="match status" value="1"/>
</dbReference>
<name>A0A919D5L9_9ACTN</name>
<feature type="compositionally biased region" description="Pro residues" evidence="4">
    <location>
        <begin position="24"/>
        <end position="34"/>
    </location>
</feature>
<evidence type="ECO:0000256" key="4">
    <source>
        <dbReference type="SAM" id="MobiDB-lite"/>
    </source>
</evidence>
<feature type="region of interest" description="Disordered" evidence="4">
    <location>
        <begin position="1"/>
        <end position="35"/>
    </location>
</feature>
<dbReference type="InterPro" id="IPR000524">
    <property type="entry name" value="Tscrpt_reg_HTH_GntR"/>
</dbReference>
<feature type="domain" description="HTH gntR-type" evidence="5">
    <location>
        <begin position="51"/>
        <end position="116"/>
    </location>
</feature>
<evidence type="ECO:0000259" key="5">
    <source>
        <dbReference type="PROSITE" id="PS50949"/>
    </source>
</evidence>
<dbReference type="SMART" id="SM00866">
    <property type="entry name" value="UTRA"/>
    <property type="match status" value="1"/>
</dbReference>
<accession>A0A919D5L9</accession>
<dbReference type="CDD" id="cd07377">
    <property type="entry name" value="WHTH_GntR"/>
    <property type="match status" value="1"/>
</dbReference>
<protein>
    <submittedName>
        <fullName evidence="6">GntR-family transcriptional regulator</fullName>
    </submittedName>
</protein>
<reference evidence="6" key="1">
    <citation type="journal article" date="2014" name="Int. J. Syst. Evol. Microbiol.">
        <title>Complete genome sequence of Corynebacterium casei LMG S-19264T (=DSM 44701T), isolated from a smear-ripened cheese.</title>
        <authorList>
            <consortium name="US DOE Joint Genome Institute (JGI-PGF)"/>
            <person name="Walter F."/>
            <person name="Albersmeier A."/>
            <person name="Kalinowski J."/>
            <person name="Ruckert C."/>
        </authorList>
    </citation>
    <scope>NUCLEOTIDE SEQUENCE</scope>
    <source>
        <strain evidence="6">JCM 4714</strain>
    </source>
</reference>
<dbReference type="SMART" id="SM00345">
    <property type="entry name" value="HTH_GNTR"/>
    <property type="match status" value="1"/>
</dbReference>
<evidence type="ECO:0000313" key="6">
    <source>
        <dbReference type="EMBL" id="GHE10402.1"/>
    </source>
</evidence>
<keyword evidence="1" id="KW-0805">Transcription regulation</keyword>
<dbReference type="Gene3D" id="3.40.1410.10">
    <property type="entry name" value="Chorismate lyase-like"/>
    <property type="match status" value="1"/>
</dbReference>
<dbReference type="PANTHER" id="PTHR44846:SF17">
    <property type="entry name" value="GNTR-FAMILY TRANSCRIPTIONAL REGULATOR"/>
    <property type="match status" value="1"/>
</dbReference>
<dbReference type="SUPFAM" id="SSF46785">
    <property type="entry name" value="Winged helix' DNA-binding domain"/>
    <property type="match status" value="1"/>
</dbReference>
<dbReference type="AlphaFoldDB" id="A0A919D5L9"/>
<dbReference type="InterPro" id="IPR036390">
    <property type="entry name" value="WH_DNA-bd_sf"/>
</dbReference>
<keyword evidence="3" id="KW-0804">Transcription</keyword>
<comment type="caution">
    <text evidence="6">The sequence shown here is derived from an EMBL/GenBank/DDBJ whole genome shotgun (WGS) entry which is preliminary data.</text>
</comment>
<reference evidence="6" key="2">
    <citation type="submission" date="2020-09" db="EMBL/GenBank/DDBJ databases">
        <authorList>
            <person name="Sun Q."/>
            <person name="Ohkuma M."/>
        </authorList>
    </citation>
    <scope>NUCLEOTIDE SEQUENCE</scope>
    <source>
        <strain evidence="6">JCM 4714</strain>
    </source>
</reference>
<evidence type="ECO:0000256" key="2">
    <source>
        <dbReference type="ARBA" id="ARBA00023125"/>
    </source>
</evidence>
<dbReference type="Gene3D" id="1.10.10.10">
    <property type="entry name" value="Winged helix-like DNA-binding domain superfamily/Winged helix DNA-binding domain"/>
    <property type="match status" value="1"/>
</dbReference>
<dbReference type="Pfam" id="PF07702">
    <property type="entry name" value="UTRA"/>
    <property type="match status" value="1"/>
</dbReference>
<proteinExistence type="predicted"/>
<organism evidence="6 7">
    <name type="scientific">Streptomyces alanosinicus</name>
    <dbReference type="NCBI Taxonomy" id="68171"/>
    <lineage>
        <taxon>Bacteria</taxon>
        <taxon>Bacillati</taxon>
        <taxon>Actinomycetota</taxon>
        <taxon>Actinomycetes</taxon>
        <taxon>Kitasatosporales</taxon>
        <taxon>Streptomycetaceae</taxon>
        <taxon>Streptomyces</taxon>
    </lineage>
</organism>
<evidence type="ECO:0000256" key="1">
    <source>
        <dbReference type="ARBA" id="ARBA00023015"/>
    </source>
</evidence>
<dbReference type="SUPFAM" id="SSF64288">
    <property type="entry name" value="Chorismate lyase-like"/>
    <property type="match status" value="1"/>
</dbReference>
<evidence type="ECO:0000313" key="7">
    <source>
        <dbReference type="Proteomes" id="UP000655443"/>
    </source>
</evidence>
<dbReference type="Proteomes" id="UP000655443">
    <property type="component" value="Unassembled WGS sequence"/>
</dbReference>